<protein>
    <submittedName>
        <fullName evidence="1">Uncharacterized protein</fullName>
    </submittedName>
</protein>
<organism evidence="1 2">
    <name type="scientific">Colocasia esculenta</name>
    <name type="common">Wild taro</name>
    <name type="synonym">Arum esculentum</name>
    <dbReference type="NCBI Taxonomy" id="4460"/>
    <lineage>
        <taxon>Eukaryota</taxon>
        <taxon>Viridiplantae</taxon>
        <taxon>Streptophyta</taxon>
        <taxon>Embryophyta</taxon>
        <taxon>Tracheophyta</taxon>
        <taxon>Spermatophyta</taxon>
        <taxon>Magnoliopsida</taxon>
        <taxon>Liliopsida</taxon>
        <taxon>Araceae</taxon>
        <taxon>Aroideae</taxon>
        <taxon>Colocasieae</taxon>
        <taxon>Colocasia</taxon>
    </lineage>
</organism>
<dbReference type="EMBL" id="NMUH01000194">
    <property type="protein sequence ID" value="MQL74151.1"/>
    <property type="molecule type" value="Genomic_DNA"/>
</dbReference>
<dbReference type="Proteomes" id="UP000652761">
    <property type="component" value="Unassembled WGS sequence"/>
</dbReference>
<accession>A0A843TSM8</accession>
<sequence>MFLGRRPVRSCVIAVQGQHLQQCSKFEMVDRRDWGGRGDDPEENTQRMIERIWESLTDIRMRMDQ</sequence>
<evidence type="ECO:0000313" key="1">
    <source>
        <dbReference type="EMBL" id="MQL74151.1"/>
    </source>
</evidence>
<name>A0A843TSM8_COLES</name>
<proteinExistence type="predicted"/>
<gene>
    <name evidence="1" type="ORF">Taro_006509</name>
</gene>
<comment type="caution">
    <text evidence="1">The sequence shown here is derived from an EMBL/GenBank/DDBJ whole genome shotgun (WGS) entry which is preliminary data.</text>
</comment>
<keyword evidence="2" id="KW-1185">Reference proteome</keyword>
<dbReference type="AlphaFoldDB" id="A0A843TSM8"/>
<evidence type="ECO:0000313" key="2">
    <source>
        <dbReference type="Proteomes" id="UP000652761"/>
    </source>
</evidence>
<reference evidence="1" key="1">
    <citation type="submission" date="2017-07" db="EMBL/GenBank/DDBJ databases">
        <title>Taro Niue Genome Assembly and Annotation.</title>
        <authorList>
            <person name="Atibalentja N."/>
            <person name="Keating K."/>
            <person name="Fields C.J."/>
        </authorList>
    </citation>
    <scope>NUCLEOTIDE SEQUENCE</scope>
    <source>
        <strain evidence="1">Niue_2</strain>
        <tissue evidence="1">Leaf</tissue>
    </source>
</reference>